<feature type="compositionally biased region" description="Polar residues" evidence="3">
    <location>
        <begin position="287"/>
        <end position="298"/>
    </location>
</feature>
<dbReference type="GO" id="GO:0006357">
    <property type="term" value="P:regulation of transcription by RNA polymerase II"/>
    <property type="evidence" value="ECO:0007669"/>
    <property type="project" value="TreeGrafter"/>
</dbReference>
<keyword evidence="2" id="KW-0479">Metal-binding</keyword>
<sequence>MSTGAATQSSLLQESPKQDASSSSSSSSSSALHYLFQEVSKLTSPIHSSFIETGHTEDVLCPESVPHKPLSALVKNVQSPLKVLSLINLQCERLLHQSEDDADHSSLLFFSDFGFSKPAEDLPDTAQPLNCESNSLRQSDSRLKKGCSPEDSETKKCPVSFPVKAEGAKSTADTAQTPELRFTVGLDLSSDWTEESLSTQHTFYDFLPEALCTDEHLSFSPDEALCASETSLPLDHNANICLSPDEALCVSETSLPLDHNANICLSPEEPHKGPVESADSQFYPRSCSPSEQKPQNIKVTPGSACDDSSEDVPTPQTVGGGDEPSAELTSAEKRTSASCEEQCALWRSKRRKQPRPSRSASVQDPDFQGVTFRMDTELDDAEGQCRLRITSQYRYQHRSRTRALDKVCASCCTKKTPMWRDAEDGTPLCNACGIRYKKYRVRCINCWNIPKKDGNSVSRCSRCGHFVRLTSAQRRPPV</sequence>
<dbReference type="PANTHER" id="PTHR47341">
    <property type="entry name" value="GATA-TYPE ZINC FINGER PROTEIN 1"/>
    <property type="match status" value="1"/>
</dbReference>
<proteinExistence type="predicted"/>
<protein>
    <recommendedName>
        <fullName evidence="4">GATA-type domain-containing protein</fullName>
    </recommendedName>
</protein>
<name>A0A3B4A3B4_9GOBI</name>
<feature type="region of interest" description="Disordered" evidence="3">
    <location>
        <begin position="347"/>
        <end position="366"/>
    </location>
</feature>
<dbReference type="InterPro" id="IPR053116">
    <property type="entry name" value="GATA-type_Znf_Regulator"/>
</dbReference>
<reference evidence="5" key="2">
    <citation type="submission" date="2025-09" db="UniProtKB">
        <authorList>
            <consortium name="Ensembl"/>
        </authorList>
    </citation>
    <scope>IDENTIFICATION</scope>
</reference>
<reference evidence="5" key="1">
    <citation type="submission" date="2025-08" db="UniProtKB">
        <authorList>
            <consortium name="Ensembl"/>
        </authorList>
    </citation>
    <scope>IDENTIFICATION</scope>
</reference>
<dbReference type="PROSITE" id="PS50114">
    <property type="entry name" value="GATA_ZN_FINGER_2"/>
    <property type="match status" value="1"/>
</dbReference>
<dbReference type="CDD" id="cd00202">
    <property type="entry name" value="ZnF_GATA"/>
    <property type="match status" value="1"/>
</dbReference>
<evidence type="ECO:0000313" key="6">
    <source>
        <dbReference type="Proteomes" id="UP000261520"/>
    </source>
</evidence>
<dbReference type="GO" id="GO:0005634">
    <property type="term" value="C:nucleus"/>
    <property type="evidence" value="ECO:0007669"/>
    <property type="project" value="TreeGrafter"/>
</dbReference>
<dbReference type="PANTHER" id="PTHR47341:SF1">
    <property type="entry name" value="GATA-TYPE ZINC FINGER PROTEIN 1"/>
    <property type="match status" value="1"/>
</dbReference>
<dbReference type="InterPro" id="IPR000679">
    <property type="entry name" value="Znf_GATA"/>
</dbReference>
<dbReference type="GO" id="GO:0043565">
    <property type="term" value="F:sequence-specific DNA binding"/>
    <property type="evidence" value="ECO:0007669"/>
    <property type="project" value="InterPro"/>
</dbReference>
<feature type="region of interest" description="Disordered" evidence="3">
    <location>
        <begin position="132"/>
        <end position="155"/>
    </location>
</feature>
<dbReference type="Ensembl" id="ENSPMGT00000011886.1">
    <property type="protein sequence ID" value="ENSPMGP00000011144.1"/>
    <property type="gene ID" value="ENSPMGG00000009242.1"/>
</dbReference>
<keyword evidence="2" id="KW-0863">Zinc-finger</keyword>
<dbReference type="Proteomes" id="UP000261520">
    <property type="component" value="Unplaced"/>
</dbReference>
<dbReference type="SMART" id="SM00401">
    <property type="entry name" value="ZnF_GATA"/>
    <property type="match status" value="1"/>
</dbReference>
<feature type="region of interest" description="Disordered" evidence="3">
    <location>
        <begin position="268"/>
        <end position="335"/>
    </location>
</feature>
<dbReference type="Gene3D" id="3.30.50.10">
    <property type="entry name" value="Erythroid Transcription Factor GATA-1, subunit A"/>
    <property type="match status" value="1"/>
</dbReference>
<keyword evidence="6" id="KW-1185">Reference proteome</keyword>
<dbReference type="GO" id="GO:0048599">
    <property type="term" value="P:oocyte development"/>
    <property type="evidence" value="ECO:0007669"/>
    <property type="project" value="TreeGrafter"/>
</dbReference>
<organism evidence="5 6">
    <name type="scientific">Periophthalmus magnuspinnatus</name>
    <dbReference type="NCBI Taxonomy" id="409849"/>
    <lineage>
        <taxon>Eukaryota</taxon>
        <taxon>Metazoa</taxon>
        <taxon>Chordata</taxon>
        <taxon>Craniata</taxon>
        <taxon>Vertebrata</taxon>
        <taxon>Euteleostomi</taxon>
        <taxon>Actinopterygii</taxon>
        <taxon>Neopterygii</taxon>
        <taxon>Teleostei</taxon>
        <taxon>Neoteleostei</taxon>
        <taxon>Acanthomorphata</taxon>
        <taxon>Gobiaria</taxon>
        <taxon>Gobiiformes</taxon>
        <taxon>Gobioidei</taxon>
        <taxon>Gobiidae</taxon>
        <taxon>Oxudercinae</taxon>
        <taxon>Periophthalmus</taxon>
    </lineage>
</organism>
<dbReference type="STRING" id="409849.ENSPMGP00000011144"/>
<dbReference type="AlphaFoldDB" id="A0A3B4A3B4"/>
<dbReference type="GO" id="GO:0008270">
    <property type="term" value="F:zinc ion binding"/>
    <property type="evidence" value="ECO:0007669"/>
    <property type="project" value="UniProtKB-KW"/>
</dbReference>
<keyword evidence="1" id="KW-0539">Nucleus</keyword>
<dbReference type="InterPro" id="IPR013088">
    <property type="entry name" value="Znf_NHR/GATA"/>
</dbReference>
<dbReference type="GO" id="GO:0007283">
    <property type="term" value="P:spermatogenesis"/>
    <property type="evidence" value="ECO:0007669"/>
    <property type="project" value="TreeGrafter"/>
</dbReference>
<evidence type="ECO:0000259" key="4">
    <source>
        <dbReference type="PROSITE" id="PS50114"/>
    </source>
</evidence>
<evidence type="ECO:0000256" key="3">
    <source>
        <dbReference type="SAM" id="MobiDB-lite"/>
    </source>
</evidence>
<dbReference type="Pfam" id="PF00320">
    <property type="entry name" value="GATA"/>
    <property type="match status" value="1"/>
</dbReference>
<feature type="domain" description="GATA-type" evidence="4">
    <location>
        <begin position="402"/>
        <end position="437"/>
    </location>
</feature>
<evidence type="ECO:0000256" key="2">
    <source>
        <dbReference type="PROSITE-ProRule" id="PRU00094"/>
    </source>
</evidence>
<feature type="compositionally biased region" description="Polar residues" evidence="3">
    <location>
        <begin position="1"/>
        <end position="20"/>
    </location>
</feature>
<keyword evidence="2" id="KW-0862">Zinc</keyword>
<evidence type="ECO:0000256" key="1">
    <source>
        <dbReference type="ARBA" id="ARBA00023242"/>
    </source>
</evidence>
<evidence type="ECO:0000313" key="5">
    <source>
        <dbReference type="Ensembl" id="ENSPMGP00000011144.1"/>
    </source>
</evidence>
<dbReference type="SUPFAM" id="SSF57716">
    <property type="entry name" value="Glucocorticoid receptor-like (DNA-binding domain)"/>
    <property type="match status" value="1"/>
</dbReference>
<accession>A0A3B4A3B4</accession>
<feature type="region of interest" description="Disordered" evidence="3">
    <location>
        <begin position="1"/>
        <end position="28"/>
    </location>
</feature>